<keyword evidence="1" id="KW-1133">Transmembrane helix</keyword>
<feature type="transmembrane region" description="Helical" evidence="1">
    <location>
        <begin position="125"/>
        <end position="144"/>
    </location>
</feature>
<protein>
    <submittedName>
        <fullName evidence="3">Phosphatase PAP2 family protein</fullName>
    </submittedName>
</protein>
<feature type="transmembrane region" description="Helical" evidence="1">
    <location>
        <begin position="56"/>
        <end position="73"/>
    </location>
</feature>
<keyword evidence="1" id="KW-0472">Membrane</keyword>
<dbReference type="PANTHER" id="PTHR14969">
    <property type="entry name" value="SPHINGOSINE-1-PHOSPHATE PHOSPHOHYDROLASE"/>
    <property type="match status" value="1"/>
</dbReference>
<dbReference type="RefSeq" id="WP_187597376.1">
    <property type="nucleotide sequence ID" value="NZ_CP060714.1"/>
</dbReference>
<feature type="transmembrane region" description="Helical" evidence="1">
    <location>
        <begin position="156"/>
        <end position="175"/>
    </location>
</feature>
<dbReference type="InterPro" id="IPR000326">
    <property type="entry name" value="PAP2/HPO"/>
</dbReference>
<evidence type="ECO:0000256" key="1">
    <source>
        <dbReference type="SAM" id="Phobius"/>
    </source>
</evidence>
<keyword evidence="1" id="KW-0812">Transmembrane</keyword>
<dbReference type="EMBL" id="CP060714">
    <property type="protein sequence ID" value="QNN57111.1"/>
    <property type="molecule type" value="Genomic_DNA"/>
</dbReference>
<dbReference type="Proteomes" id="UP000515811">
    <property type="component" value="Chromosome"/>
</dbReference>
<evidence type="ECO:0000313" key="4">
    <source>
        <dbReference type="Proteomes" id="UP000515811"/>
    </source>
</evidence>
<evidence type="ECO:0000313" key="3">
    <source>
        <dbReference type="EMBL" id="QNN57111.1"/>
    </source>
</evidence>
<dbReference type="InterPro" id="IPR036938">
    <property type="entry name" value="PAP2/HPO_sf"/>
</dbReference>
<proteinExistence type="predicted"/>
<dbReference type="AlphaFoldDB" id="A0A7G9RND6"/>
<dbReference type="SMART" id="SM00014">
    <property type="entry name" value="acidPPc"/>
    <property type="match status" value="1"/>
</dbReference>
<dbReference type="Pfam" id="PF01569">
    <property type="entry name" value="PAP2"/>
    <property type="match status" value="1"/>
</dbReference>
<keyword evidence="4" id="KW-1185">Reference proteome</keyword>
<organism evidence="3 4">
    <name type="scientific">Diaphorobacter ruginosibacter</name>
    <dbReference type="NCBI Taxonomy" id="1715720"/>
    <lineage>
        <taxon>Bacteria</taxon>
        <taxon>Pseudomonadati</taxon>
        <taxon>Pseudomonadota</taxon>
        <taxon>Betaproteobacteria</taxon>
        <taxon>Burkholderiales</taxon>
        <taxon>Comamonadaceae</taxon>
        <taxon>Diaphorobacter</taxon>
    </lineage>
</organism>
<dbReference type="Gene3D" id="1.20.144.10">
    <property type="entry name" value="Phosphatidic acid phosphatase type 2/haloperoxidase"/>
    <property type="match status" value="1"/>
</dbReference>
<gene>
    <name evidence="3" type="ORF">H9K76_21985</name>
</gene>
<dbReference type="SUPFAM" id="SSF48317">
    <property type="entry name" value="Acid phosphatase/Vanadium-dependent haloperoxidase"/>
    <property type="match status" value="1"/>
</dbReference>
<reference evidence="3 4" key="1">
    <citation type="submission" date="2020-08" db="EMBL/GenBank/DDBJ databases">
        <title>Genome sequence of Diaphorobacter ruginosibacter DSM 27467T.</title>
        <authorList>
            <person name="Hyun D.-W."/>
            <person name="Bae J.-W."/>
        </authorList>
    </citation>
    <scope>NUCLEOTIDE SEQUENCE [LARGE SCALE GENOMIC DNA]</scope>
    <source>
        <strain evidence="3 4">DSM 27467</strain>
    </source>
</reference>
<feature type="domain" description="Phosphatidic acid phosphatase type 2/haloperoxidase" evidence="2">
    <location>
        <begin position="61"/>
        <end position="171"/>
    </location>
</feature>
<name>A0A7G9RND6_9BURK</name>
<dbReference type="PANTHER" id="PTHR14969:SF13">
    <property type="entry name" value="AT30094P"/>
    <property type="match status" value="1"/>
</dbReference>
<sequence>MLPLDHVLFLHINASAATPAAVVGVATWLSQSLPMSMAGAFILALLGGGRLVQRELLATLAGLLLAAAVAYLIRRHWPEPRPAQLGLGIQWIAHGMRSGFPSMHATLAFALAQGLLTGQAIRDSRLGRCVIAAAWLAAMAIGWSRVCLGVHLPGDLLGGAIVGIASASAVAALAGRVSGRGRSSSYWSRPVRP</sequence>
<accession>A0A7G9RND6</accession>
<evidence type="ECO:0000259" key="2">
    <source>
        <dbReference type="SMART" id="SM00014"/>
    </source>
</evidence>
<dbReference type="KEGG" id="drg:H9K76_21985"/>